<dbReference type="GeneID" id="77008976"/>
<protein>
    <recommendedName>
        <fullName evidence="6">Peptidase propeptide and YPEB domain protein</fullName>
    </recommendedName>
</protein>
<dbReference type="HOGENOM" id="CLU_820948_0_0_9"/>
<organism evidence="2 4">
    <name type="scientific">Paenibacillus macerans</name>
    <name type="common">Bacillus macerans</name>
    <dbReference type="NCBI Taxonomy" id="44252"/>
    <lineage>
        <taxon>Bacteria</taxon>
        <taxon>Bacillati</taxon>
        <taxon>Bacillota</taxon>
        <taxon>Bacilli</taxon>
        <taxon>Bacillales</taxon>
        <taxon>Paenibacillaceae</taxon>
        <taxon>Paenibacillus</taxon>
    </lineage>
</organism>
<keyword evidence="4" id="KW-1185">Reference proteome</keyword>
<dbReference type="EMBL" id="JMQA01000039">
    <property type="protein sequence ID" value="KFN00926.1"/>
    <property type="molecule type" value="Genomic_DNA"/>
</dbReference>
<reference evidence="2 4" key="1">
    <citation type="submission" date="2014-04" db="EMBL/GenBank/DDBJ databases">
        <authorList>
            <person name="Bishop-Lilly K.A."/>
            <person name="Broomall S.M."/>
            <person name="Chain P.S."/>
            <person name="Chertkov O."/>
            <person name="Coyne S.R."/>
            <person name="Daligault H.E."/>
            <person name="Davenport K.W."/>
            <person name="Erkkila T."/>
            <person name="Frey K.G."/>
            <person name="Gibbons H.S."/>
            <person name="Gu W."/>
            <person name="Jaissle J."/>
            <person name="Johnson S.L."/>
            <person name="Koroleva G.I."/>
            <person name="Ladner J.T."/>
            <person name="Lo C.-C."/>
            <person name="Minogue T.D."/>
            <person name="Munk C."/>
            <person name="Palacios G.F."/>
            <person name="Redden C.L."/>
            <person name="Rosenzweig C.N."/>
            <person name="Scholz M.B."/>
            <person name="Teshima H."/>
            <person name="Xu Y."/>
        </authorList>
    </citation>
    <scope>NUCLEOTIDE SEQUENCE [LARGE SCALE GENOMIC DNA]</scope>
    <source>
        <strain evidence="2 4">8244</strain>
    </source>
</reference>
<gene>
    <name evidence="2" type="ORF">DJ90_4470</name>
    <name evidence="3" type="ORF">GNQ08_18915</name>
</gene>
<sequence length="338" mass="37878">MKKWKSIAATAAALSLMFTAVPIHAEEQLSQSVEQNGQTAPNIDQAVSDKLTDALNKLAPNSKITFTSVDENLWVFEGTLSGKTDATFSQLYNPEKNRVESTSIIYKADDMDKVMDKTLSSRVTSFLKTFDTDKKFKPEALWRSYSPYQEDKQLRNYWVFFGNAQNLYIDLDNNNAIKASISYSLKSANAKSNNKASRALKALGISSTKPFNFVTREKEGDKKFIWNYQDDNDFNHVLIGAKTGKVWEVLNITGEDWNDEKDFAKSFAKPKLSKAKALSVAKPAVQSIFSINLKGYSVTIKANEYTFTKKGAPTLVGKINKKGKFYSWQQIPANGVMS</sequence>
<reference evidence="3 5" key="2">
    <citation type="submission" date="2019-11" db="EMBL/GenBank/DDBJ databases">
        <title>Draft genome sequences of five Paenibacillus species of dairy origin.</title>
        <authorList>
            <person name="Olajide A.M."/>
            <person name="Chen S."/>
            <person name="Lapointe G."/>
        </authorList>
    </citation>
    <scope>NUCLEOTIDE SEQUENCE [LARGE SCALE GENOMIC DNA]</scope>
    <source>
        <strain evidence="3 5">3CT49</strain>
    </source>
</reference>
<dbReference type="Proteomes" id="UP000029278">
    <property type="component" value="Unassembled WGS sequence"/>
</dbReference>
<proteinExistence type="predicted"/>
<feature type="signal peptide" evidence="1">
    <location>
        <begin position="1"/>
        <end position="25"/>
    </location>
</feature>
<evidence type="ECO:0000313" key="5">
    <source>
        <dbReference type="Proteomes" id="UP000442469"/>
    </source>
</evidence>
<evidence type="ECO:0008006" key="6">
    <source>
        <dbReference type="Google" id="ProtNLM"/>
    </source>
</evidence>
<feature type="chain" id="PRO_5035986548" description="Peptidase propeptide and YPEB domain protein" evidence="1">
    <location>
        <begin position="26"/>
        <end position="338"/>
    </location>
</feature>
<dbReference type="Proteomes" id="UP000442469">
    <property type="component" value="Unassembled WGS sequence"/>
</dbReference>
<evidence type="ECO:0000313" key="4">
    <source>
        <dbReference type="Proteomes" id="UP000029278"/>
    </source>
</evidence>
<accession>A0A090Z9C1</accession>
<evidence type="ECO:0000313" key="2">
    <source>
        <dbReference type="EMBL" id="KFN00926.1"/>
    </source>
</evidence>
<comment type="caution">
    <text evidence="2">The sequence shown here is derived from an EMBL/GenBank/DDBJ whole genome shotgun (WGS) entry which is preliminary data.</text>
</comment>
<evidence type="ECO:0000256" key="1">
    <source>
        <dbReference type="SAM" id="SignalP"/>
    </source>
</evidence>
<keyword evidence="1" id="KW-0732">Signal</keyword>
<dbReference type="STRING" id="44252.DJ90_4470"/>
<dbReference type="RefSeq" id="WP_036625223.1">
    <property type="nucleotide sequence ID" value="NZ_BGML01000002.1"/>
</dbReference>
<dbReference type="EMBL" id="WNZZ01000015">
    <property type="protein sequence ID" value="MUG24449.1"/>
    <property type="molecule type" value="Genomic_DNA"/>
</dbReference>
<evidence type="ECO:0000313" key="3">
    <source>
        <dbReference type="EMBL" id="MUG24449.1"/>
    </source>
</evidence>
<dbReference type="AlphaFoldDB" id="A0A090Z9C1"/>
<dbReference type="PATRIC" id="fig|44252.3.peg.4716"/>
<name>A0A090Z9C1_PAEMA</name>
<dbReference type="OrthoDB" id="2633733at2"/>